<accession>A0A939TFG0</accession>
<comment type="caution">
    <text evidence="2">The sequence shown here is derived from an EMBL/GenBank/DDBJ whole genome shotgun (WGS) entry which is preliminary data.</text>
</comment>
<dbReference type="PROSITE" id="PS50995">
    <property type="entry name" value="HTH_MARR_2"/>
    <property type="match status" value="1"/>
</dbReference>
<proteinExistence type="predicted"/>
<dbReference type="AlphaFoldDB" id="A0A939TFG0"/>
<sequence>MTTAEDRAPARLRALPSWLISQTAVHSHRLLTQGLASVDARGYDYRLLAALTEFGPASQAALGRRTHMDRSDVVASLNDLADRDLIERSPDPDDRRRNIITITVAGTERLRLLDEVLGRVQDELLAPLSPAEREQLIALMARVLAHHTTG</sequence>
<gene>
    <name evidence="2" type="ORF">J4573_45095</name>
</gene>
<dbReference type="InterPro" id="IPR000835">
    <property type="entry name" value="HTH_MarR-typ"/>
</dbReference>
<name>A0A939TFG0_9ACTN</name>
<evidence type="ECO:0000313" key="2">
    <source>
        <dbReference type="EMBL" id="MBO2454330.1"/>
    </source>
</evidence>
<dbReference type="InterPro" id="IPR036390">
    <property type="entry name" value="WH_DNA-bd_sf"/>
</dbReference>
<dbReference type="PANTHER" id="PTHR33164:SF95">
    <property type="entry name" value="TRANSCRIPTIONAL REGULATOR"/>
    <property type="match status" value="1"/>
</dbReference>
<dbReference type="Pfam" id="PF12802">
    <property type="entry name" value="MarR_2"/>
    <property type="match status" value="1"/>
</dbReference>
<dbReference type="PANTHER" id="PTHR33164">
    <property type="entry name" value="TRANSCRIPTIONAL REGULATOR, MARR FAMILY"/>
    <property type="match status" value="1"/>
</dbReference>
<dbReference type="PRINTS" id="PR00598">
    <property type="entry name" value="HTHMARR"/>
</dbReference>
<protein>
    <submittedName>
        <fullName evidence="2">MarR family transcriptional regulator</fullName>
    </submittedName>
</protein>
<evidence type="ECO:0000313" key="3">
    <source>
        <dbReference type="Proteomes" id="UP000669179"/>
    </source>
</evidence>
<dbReference type="GO" id="GO:0006950">
    <property type="term" value="P:response to stress"/>
    <property type="evidence" value="ECO:0007669"/>
    <property type="project" value="TreeGrafter"/>
</dbReference>
<dbReference type="SUPFAM" id="SSF46785">
    <property type="entry name" value="Winged helix' DNA-binding domain"/>
    <property type="match status" value="1"/>
</dbReference>
<feature type="domain" description="HTH marR-type" evidence="1">
    <location>
        <begin position="1"/>
        <end position="145"/>
    </location>
</feature>
<dbReference type="GO" id="GO:0003700">
    <property type="term" value="F:DNA-binding transcription factor activity"/>
    <property type="evidence" value="ECO:0007669"/>
    <property type="project" value="InterPro"/>
</dbReference>
<dbReference type="Proteomes" id="UP000669179">
    <property type="component" value="Unassembled WGS sequence"/>
</dbReference>
<reference evidence="2" key="1">
    <citation type="submission" date="2021-03" db="EMBL/GenBank/DDBJ databases">
        <authorList>
            <person name="Kanchanasin P."/>
            <person name="Saeng-In P."/>
            <person name="Phongsopitanun W."/>
            <person name="Yuki M."/>
            <person name="Kudo T."/>
            <person name="Ohkuma M."/>
            <person name="Tanasupawat S."/>
        </authorList>
    </citation>
    <scope>NUCLEOTIDE SEQUENCE</scope>
    <source>
        <strain evidence="2">GKU 128</strain>
    </source>
</reference>
<dbReference type="InterPro" id="IPR036388">
    <property type="entry name" value="WH-like_DNA-bd_sf"/>
</dbReference>
<keyword evidence="3" id="KW-1185">Reference proteome</keyword>
<dbReference type="EMBL" id="JAGEOJ010000025">
    <property type="protein sequence ID" value="MBO2454330.1"/>
    <property type="molecule type" value="Genomic_DNA"/>
</dbReference>
<evidence type="ECO:0000259" key="1">
    <source>
        <dbReference type="PROSITE" id="PS50995"/>
    </source>
</evidence>
<organism evidence="2 3">
    <name type="scientific">Actinomadura barringtoniae</name>
    <dbReference type="NCBI Taxonomy" id="1427535"/>
    <lineage>
        <taxon>Bacteria</taxon>
        <taxon>Bacillati</taxon>
        <taxon>Actinomycetota</taxon>
        <taxon>Actinomycetes</taxon>
        <taxon>Streptosporangiales</taxon>
        <taxon>Thermomonosporaceae</taxon>
        <taxon>Actinomadura</taxon>
    </lineage>
</organism>
<dbReference type="Gene3D" id="1.10.10.10">
    <property type="entry name" value="Winged helix-like DNA-binding domain superfamily/Winged helix DNA-binding domain"/>
    <property type="match status" value="1"/>
</dbReference>
<dbReference type="InterPro" id="IPR039422">
    <property type="entry name" value="MarR/SlyA-like"/>
</dbReference>
<dbReference type="SMART" id="SM00347">
    <property type="entry name" value="HTH_MARR"/>
    <property type="match status" value="1"/>
</dbReference>
<dbReference type="RefSeq" id="WP_208262522.1">
    <property type="nucleotide sequence ID" value="NZ_JAGEOJ010000025.1"/>
</dbReference>